<keyword evidence="2" id="KW-1185">Reference proteome</keyword>
<dbReference type="EMBL" id="FQUG01000002">
    <property type="protein sequence ID" value="SHE37486.1"/>
    <property type="molecule type" value="Genomic_DNA"/>
</dbReference>
<evidence type="ECO:0000313" key="1">
    <source>
        <dbReference type="EMBL" id="SHE37486.1"/>
    </source>
</evidence>
<dbReference type="RefSeq" id="WP_072934413.1">
    <property type="nucleotide sequence ID" value="NZ_FQUG01000002.1"/>
</dbReference>
<accession>A0A1M4SZ46</accession>
<name>A0A1M4SZ46_9FIRM</name>
<proteinExistence type="predicted"/>
<protein>
    <submittedName>
        <fullName evidence="1">Uncharacterized protein</fullName>
    </submittedName>
</protein>
<organism evidence="1 2">
    <name type="scientific">Schwartzia succinivorans DSM 10502</name>
    <dbReference type="NCBI Taxonomy" id="1123243"/>
    <lineage>
        <taxon>Bacteria</taxon>
        <taxon>Bacillati</taxon>
        <taxon>Bacillota</taxon>
        <taxon>Negativicutes</taxon>
        <taxon>Selenomonadales</taxon>
        <taxon>Selenomonadaceae</taxon>
        <taxon>Schwartzia</taxon>
    </lineage>
</organism>
<dbReference type="Proteomes" id="UP000184404">
    <property type="component" value="Unassembled WGS sequence"/>
</dbReference>
<reference evidence="1 2" key="1">
    <citation type="submission" date="2016-11" db="EMBL/GenBank/DDBJ databases">
        <authorList>
            <person name="Jaros S."/>
            <person name="Januszkiewicz K."/>
            <person name="Wedrychowicz H."/>
        </authorList>
    </citation>
    <scope>NUCLEOTIDE SEQUENCE [LARGE SCALE GENOMIC DNA]</scope>
    <source>
        <strain evidence="1 2">DSM 10502</strain>
    </source>
</reference>
<dbReference type="STRING" id="1123243.SAMN02745190_00305"/>
<dbReference type="AlphaFoldDB" id="A0A1M4SZ46"/>
<sequence>MPKKSKINLSDRALLKLAEFTISVIASAEAVKEAKDLPEKQRKAVEDMHSTYLYTFEQIQDVVFPLDCTQADVDTAMNNLAATIDKSDVAKEAVEKVKKEILETAAAM</sequence>
<evidence type="ECO:0000313" key="2">
    <source>
        <dbReference type="Proteomes" id="UP000184404"/>
    </source>
</evidence>
<gene>
    <name evidence="1" type="ORF">SAMN02745190_00305</name>
</gene>